<dbReference type="Proteomes" id="UP000030786">
    <property type="component" value="Chromosome"/>
</dbReference>
<sequence length="261" mass="31161">MAWITLQDQNKFKPILLKKIIRLNPNSINYTIEAVKPNKKLEIQEANDLFFVVNVNDFSVLKTFFLIWFFLTLMIYLITFDLYVTLFTLPLLVFVVWEVAFNYLNPVQEIVLDRLNGTITYPKRFFYKTPHTVLFSEVQFFEKLDRFESMDGDRDRSQFLYLKHPSNKKKLNLATINIYNRKNDPFGSRLNEVMSFYIWYMDKNRPLPPGTAFDPYRKNDFDRRRDEGFLAPLYPSSIKTNEANSYQTKVKSDYIKKINLN</sequence>
<name>A0AAU8RJN4_9FLAO</name>
<dbReference type="RefSeq" id="WP_029446466.1">
    <property type="nucleotide sequence ID" value="NZ_CP009976.1"/>
</dbReference>
<dbReference type="KEGG" id="cbat:M666_14635"/>
<protein>
    <submittedName>
        <fullName evidence="2">Uncharacterized protein</fullName>
    </submittedName>
</protein>
<accession>A0AAU8RJN4</accession>
<dbReference type="GeneID" id="78061971"/>
<evidence type="ECO:0000256" key="1">
    <source>
        <dbReference type="SAM" id="Phobius"/>
    </source>
</evidence>
<dbReference type="EMBL" id="CP009976">
    <property type="protein sequence ID" value="AIZ42700.1"/>
    <property type="molecule type" value="Genomic_DNA"/>
</dbReference>
<keyword evidence="1" id="KW-1133">Transmembrane helix</keyword>
<gene>
    <name evidence="2" type="ORF">M666_14635</name>
</gene>
<keyword evidence="1" id="KW-0472">Membrane</keyword>
<feature type="transmembrane region" description="Helical" evidence="1">
    <location>
        <begin position="60"/>
        <end position="78"/>
    </location>
</feature>
<proteinExistence type="predicted"/>
<organism evidence="2 3">
    <name type="scientific">Cellulophaga baltica 18</name>
    <dbReference type="NCBI Taxonomy" id="1348584"/>
    <lineage>
        <taxon>Bacteria</taxon>
        <taxon>Pseudomonadati</taxon>
        <taxon>Bacteroidota</taxon>
        <taxon>Flavobacteriia</taxon>
        <taxon>Flavobacteriales</taxon>
        <taxon>Flavobacteriaceae</taxon>
        <taxon>Cellulophaga</taxon>
    </lineage>
</organism>
<evidence type="ECO:0000313" key="2">
    <source>
        <dbReference type="EMBL" id="AIZ42700.1"/>
    </source>
</evidence>
<dbReference type="AlphaFoldDB" id="A0AAU8RJN4"/>
<reference evidence="2 3" key="1">
    <citation type="journal article" date="2014" name="Environ. Microbiol.">
        <title>Contrasting genomic patterns and infection strategies of two co-existing Bacteroidetes podovirus genera.</title>
        <authorList>
            <person name="Holmfeldt K."/>
            <person name="Howard-Varona C."/>
            <person name="Solonenko N."/>
            <person name="Sullivan M.B."/>
        </authorList>
    </citation>
    <scope>NUCLEOTIDE SEQUENCE [LARGE SCALE GENOMIC DNA]</scope>
    <source>
        <strain evidence="2 3">18</strain>
    </source>
</reference>
<keyword evidence="1" id="KW-0812">Transmembrane</keyword>
<evidence type="ECO:0000313" key="3">
    <source>
        <dbReference type="Proteomes" id="UP000030786"/>
    </source>
</evidence>